<gene>
    <name evidence="3" type="ORF">Mal15_19780</name>
</gene>
<name>A0A5B9M9Q2_9BACT</name>
<feature type="transmembrane region" description="Helical" evidence="1">
    <location>
        <begin position="43"/>
        <end position="65"/>
    </location>
</feature>
<keyword evidence="3" id="KW-0645">Protease</keyword>
<proteinExistence type="predicted"/>
<feature type="transmembrane region" description="Helical" evidence="1">
    <location>
        <begin position="173"/>
        <end position="191"/>
    </location>
</feature>
<keyword evidence="1" id="KW-0472">Membrane</keyword>
<organism evidence="3 4">
    <name type="scientific">Stieleria maiorica</name>
    <dbReference type="NCBI Taxonomy" id="2795974"/>
    <lineage>
        <taxon>Bacteria</taxon>
        <taxon>Pseudomonadati</taxon>
        <taxon>Planctomycetota</taxon>
        <taxon>Planctomycetia</taxon>
        <taxon>Pirellulales</taxon>
        <taxon>Pirellulaceae</taxon>
        <taxon>Stieleria</taxon>
    </lineage>
</organism>
<dbReference type="EMBL" id="CP036264">
    <property type="protein sequence ID" value="QEF97932.1"/>
    <property type="molecule type" value="Genomic_DNA"/>
</dbReference>
<evidence type="ECO:0000313" key="4">
    <source>
        <dbReference type="Proteomes" id="UP000321353"/>
    </source>
</evidence>
<feature type="transmembrane region" description="Helical" evidence="1">
    <location>
        <begin position="203"/>
        <end position="224"/>
    </location>
</feature>
<dbReference type="GO" id="GO:0080120">
    <property type="term" value="P:CAAX-box protein maturation"/>
    <property type="evidence" value="ECO:0007669"/>
    <property type="project" value="UniProtKB-ARBA"/>
</dbReference>
<dbReference type="AlphaFoldDB" id="A0A5B9M9Q2"/>
<protein>
    <submittedName>
        <fullName evidence="3">CAAX amino terminal protease self-immunity</fullName>
    </submittedName>
</protein>
<dbReference type="InterPro" id="IPR003675">
    <property type="entry name" value="Rce1/LyrA-like_dom"/>
</dbReference>
<dbReference type="KEGG" id="smam:Mal15_19780"/>
<keyword evidence="1" id="KW-1133">Transmembrane helix</keyword>
<dbReference type="Pfam" id="PF02517">
    <property type="entry name" value="Rce1-like"/>
    <property type="match status" value="1"/>
</dbReference>
<feature type="domain" description="CAAX prenyl protease 2/Lysostaphin resistance protein A-like" evidence="2">
    <location>
        <begin position="131"/>
        <end position="240"/>
    </location>
</feature>
<keyword evidence="3" id="KW-0378">Hydrolase</keyword>
<evidence type="ECO:0000256" key="1">
    <source>
        <dbReference type="SAM" id="Phobius"/>
    </source>
</evidence>
<feature type="transmembrane region" description="Helical" evidence="1">
    <location>
        <begin position="96"/>
        <end position="115"/>
    </location>
</feature>
<keyword evidence="4" id="KW-1185">Reference proteome</keyword>
<evidence type="ECO:0000313" key="3">
    <source>
        <dbReference type="EMBL" id="QEF97932.1"/>
    </source>
</evidence>
<feature type="transmembrane region" description="Helical" evidence="1">
    <location>
        <begin position="147"/>
        <end position="166"/>
    </location>
</feature>
<keyword evidence="1" id="KW-0812">Transmembrane</keyword>
<evidence type="ECO:0000259" key="2">
    <source>
        <dbReference type="Pfam" id="PF02517"/>
    </source>
</evidence>
<accession>A0A5B9M9Q2</accession>
<dbReference type="GO" id="GO:0004175">
    <property type="term" value="F:endopeptidase activity"/>
    <property type="evidence" value="ECO:0007669"/>
    <property type="project" value="UniProtKB-ARBA"/>
</dbReference>
<dbReference type="GO" id="GO:0006508">
    <property type="term" value="P:proteolysis"/>
    <property type="evidence" value="ECO:0007669"/>
    <property type="project" value="UniProtKB-KW"/>
</dbReference>
<reference evidence="3 4" key="1">
    <citation type="submission" date="2019-02" db="EMBL/GenBank/DDBJ databases">
        <title>Planctomycetal bacteria perform biofilm scaping via a novel small molecule.</title>
        <authorList>
            <person name="Jeske O."/>
            <person name="Boedeker C."/>
            <person name="Wiegand S."/>
            <person name="Breitling P."/>
            <person name="Kallscheuer N."/>
            <person name="Jogler M."/>
            <person name="Rohde M."/>
            <person name="Petersen J."/>
            <person name="Medema M.H."/>
            <person name="Surup F."/>
            <person name="Jogler C."/>
        </authorList>
    </citation>
    <scope>NUCLEOTIDE SEQUENCE [LARGE SCALE GENOMIC DNA]</scope>
    <source>
        <strain evidence="3 4">Mal15</strain>
    </source>
</reference>
<dbReference type="RefSeq" id="WP_147867527.1">
    <property type="nucleotide sequence ID" value="NZ_CP036264.1"/>
</dbReference>
<sequence length="250" mass="26076">MSIASAFGLKRSTLLPLTVLVGLTLVTQLASLAATFDGNFLAVLGPSAIVLCAVTIPLAALGLMLGQTIGLGAPLVTDLLYRTPGSGKKLLQDAKLAIPLGLALGISLLLLRFVAQPYLPPELPTLGHRGIWGGLMVSIGAAVGEEVWMRLGVLTILAWTVLRLLARQDVSPVVGWSAIVVSALVFAAMHLPQLASYGAADRIGIAATMMGNTLVGVLFGFLYWRRSLIAAMLAHFAVDLALHVLPALGT</sequence>
<dbReference type="Proteomes" id="UP000321353">
    <property type="component" value="Chromosome"/>
</dbReference>